<dbReference type="PANTHER" id="PTHR23024:SF24">
    <property type="entry name" value="ALPHA_BETA HYDROLASE FOLD-3 DOMAIN-CONTAINING PROTEIN"/>
    <property type="match status" value="1"/>
</dbReference>
<dbReference type="InterPro" id="IPR013094">
    <property type="entry name" value="AB_hydrolase_3"/>
</dbReference>
<dbReference type="Pfam" id="PF07859">
    <property type="entry name" value="Abhydrolase_3"/>
    <property type="match status" value="1"/>
</dbReference>
<feature type="domain" description="Alpha/beta hydrolase fold-3" evidence="2">
    <location>
        <begin position="30"/>
        <end position="247"/>
    </location>
</feature>
<organism evidence="3 4">
    <name type="scientific">Ceratodon purpureus</name>
    <name type="common">Fire moss</name>
    <name type="synonym">Dicranum purpureum</name>
    <dbReference type="NCBI Taxonomy" id="3225"/>
    <lineage>
        <taxon>Eukaryota</taxon>
        <taxon>Viridiplantae</taxon>
        <taxon>Streptophyta</taxon>
        <taxon>Embryophyta</taxon>
        <taxon>Bryophyta</taxon>
        <taxon>Bryophytina</taxon>
        <taxon>Bryopsida</taxon>
        <taxon>Dicranidae</taxon>
        <taxon>Pseudoditrichales</taxon>
        <taxon>Ditrichaceae</taxon>
        <taxon>Ceratodon</taxon>
    </lineage>
</organism>
<gene>
    <name evidence="3" type="ORF">KC19_1G243700</name>
</gene>
<evidence type="ECO:0000259" key="2">
    <source>
        <dbReference type="Pfam" id="PF07859"/>
    </source>
</evidence>
<dbReference type="InterPro" id="IPR050466">
    <property type="entry name" value="Carboxylest/Gibb_receptor"/>
</dbReference>
<dbReference type="Proteomes" id="UP000822688">
    <property type="component" value="Chromosome 1"/>
</dbReference>
<dbReference type="PROSITE" id="PS01174">
    <property type="entry name" value="LIPASE_GDXG_SER"/>
    <property type="match status" value="1"/>
</dbReference>
<name>A0A8T0JBG1_CERPU</name>
<evidence type="ECO:0000313" key="3">
    <source>
        <dbReference type="EMBL" id="KAG0592333.1"/>
    </source>
</evidence>
<dbReference type="EMBL" id="CM026421">
    <property type="protein sequence ID" value="KAG0592333.1"/>
    <property type="molecule type" value="Genomic_DNA"/>
</dbReference>
<feature type="active site" evidence="1">
    <location>
        <position position="114"/>
    </location>
</feature>
<dbReference type="SUPFAM" id="SSF53474">
    <property type="entry name" value="alpha/beta-Hydrolases"/>
    <property type="match status" value="1"/>
</dbReference>
<dbReference type="Gene3D" id="3.40.50.1820">
    <property type="entry name" value="alpha/beta hydrolase"/>
    <property type="match status" value="1"/>
</dbReference>
<comment type="caution">
    <text evidence="3">The sequence shown here is derived from an EMBL/GenBank/DDBJ whole genome shotgun (WGS) entry which is preliminary data.</text>
</comment>
<dbReference type="AlphaFoldDB" id="A0A8T0JBG1"/>
<reference evidence="3" key="1">
    <citation type="submission" date="2020-06" db="EMBL/GenBank/DDBJ databases">
        <title>WGS assembly of Ceratodon purpureus strain R40.</title>
        <authorList>
            <person name="Carey S.B."/>
            <person name="Jenkins J."/>
            <person name="Shu S."/>
            <person name="Lovell J.T."/>
            <person name="Sreedasyam A."/>
            <person name="Maumus F."/>
            <person name="Tiley G.P."/>
            <person name="Fernandez-Pozo N."/>
            <person name="Barry K."/>
            <person name="Chen C."/>
            <person name="Wang M."/>
            <person name="Lipzen A."/>
            <person name="Daum C."/>
            <person name="Saski C.A."/>
            <person name="Payton A.C."/>
            <person name="Mcbreen J.C."/>
            <person name="Conrad R.E."/>
            <person name="Kollar L.M."/>
            <person name="Olsson S."/>
            <person name="Huttunen S."/>
            <person name="Landis J.B."/>
            <person name="Wickett N.J."/>
            <person name="Johnson M.G."/>
            <person name="Rensing S.A."/>
            <person name="Grimwood J."/>
            <person name="Schmutz J."/>
            <person name="Mcdaniel S.F."/>
        </authorList>
    </citation>
    <scope>NUCLEOTIDE SEQUENCE</scope>
    <source>
        <strain evidence="3">R40</strain>
    </source>
</reference>
<proteinExistence type="predicted"/>
<dbReference type="InterPro" id="IPR029058">
    <property type="entry name" value="AB_hydrolase_fold"/>
</dbReference>
<keyword evidence="4" id="KW-1185">Reference proteome</keyword>
<protein>
    <recommendedName>
        <fullName evidence="2">Alpha/beta hydrolase fold-3 domain-containing protein</fullName>
    </recommendedName>
</protein>
<evidence type="ECO:0000256" key="1">
    <source>
        <dbReference type="PROSITE-ProRule" id="PRU10038"/>
    </source>
</evidence>
<accession>A0A8T0JBG1</accession>
<dbReference type="GO" id="GO:0016787">
    <property type="term" value="F:hydrolase activity"/>
    <property type="evidence" value="ECO:0007669"/>
    <property type="project" value="InterPro"/>
</dbReference>
<dbReference type="InterPro" id="IPR033140">
    <property type="entry name" value="Lipase_GDXG_put_SER_AS"/>
</dbReference>
<evidence type="ECO:0000313" key="4">
    <source>
        <dbReference type="Proteomes" id="UP000822688"/>
    </source>
</evidence>
<sequence>MLMSQEMEVTPLQTAADGTQSDFTKKLPVIFYYHGGGFAVLCPNHNMYDKFCRRLARTCGAVVISVHYRRSPEHKFPVAYDDSYKAFEWLQSEEATPHMPPNVDYSRVFLSGDSAGGNIAHHVALRAAGKDLGRVKLKGLIIIQGFFGGEERTPAELQLKNVPIVSVDTLDWHWKAYLPKDANRDHPACNIFGPNSQDLSQIPFPPVLNIIGKLDILQDWEQRYSEGMKKAGKEVQTLVYEDGIHTFGLLNQVKLAPQMLVDIVNFINAQQ</sequence>
<dbReference type="PANTHER" id="PTHR23024">
    <property type="entry name" value="ARYLACETAMIDE DEACETYLASE"/>
    <property type="match status" value="1"/>
</dbReference>